<dbReference type="AlphaFoldDB" id="A0A2K2CMM8"/>
<dbReference type="Gramene" id="PNT63276">
    <property type="protein sequence ID" value="PNT63276"/>
    <property type="gene ID" value="BRADI_4g13687v3"/>
</dbReference>
<keyword evidence="4" id="KW-1185">Reference proteome</keyword>
<feature type="compositionally biased region" description="Basic and acidic residues" evidence="1">
    <location>
        <begin position="166"/>
        <end position="175"/>
    </location>
</feature>
<dbReference type="EnsemblPlants" id="PNT63276">
    <property type="protein sequence ID" value="PNT63276"/>
    <property type="gene ID" value="BRADI_4g13687v3"/>
</dbReference>
<feature type="region of interest" description="Disordered" evidence="1">
    <location>
        <begin position="99"/>
        <end position="178"/>
    </location>
</feature>
<feature type="region of interest" description="Disordered" evidence="1">
    <location>
        <begin position="37"/>
        <end position="76"/>
    </location>
</feature>
<sequence>MPAHACTHGMATKVGGGGLAGRVLKLDCSTGRTYWRKPGAQRHSEEGKRGEVRPGELTSALGRVSATSPVGMSGSGGRTSSVGLYYWKPIHLPFPRPAAPVAGSRASCRAPPRTRVAHRPPLRPSRAFPTSGSSRPLSFSLPSQVAASSPWCPRPDLRPRVGGPEAEPRVDERESASYPGDLPSRYVLHAVDAEVVEGEGHGGGGTAIAVKRHYWTWIDEEDHRDAAMAAAEAACTQSCSDCGCGAPRSALQVASRKQPWRGGSVGPQRQRPVEARGRLLWAASGPPGISIPCAAGASTAQPCRRPLPAPLFVAIVCTAFRSCCRAGRPLAITVRFCRVANEMITAKSRAHRAGHLSLKTILR</sequence>
<evidence type="ECO:0000256" key="1">
    <source>
        <dbReference type="SAM" id="MobiDB-lite"/>
    </source>
</evidence>
<dbReference type="InParanoid" id="A0A2K2CMM8"/>
<accession>A0A2K2CMM8</accession>
<feature type="compositionally biased region" description="Basic and acidic residues" evidence="1">
    <location>
        <begin position="42"/>
        <end position="54"/>
    </location>
</feature>
<reference evidence="3" key="3">
    <citation type="submission" date="2018-08" db="UniProtKB">
        <authorList>
            <consortium name="EnsemblPlants"/>
        </authorList>
    </citation>
    <scope>IDENTIFICATION</scope>
    <source>
        <strain evidence="3">cv. Bd21</strain>
    </source>
</reference>
<gene>
    <name evidence="2" type="ORF">BRADI_4g13687v3</name>
</gene>
<evidence type="ECO:0000313" key="4">
    <source>
        <dbReference type="Proteomes" id="UP000008810"/>
    </source>
</evidence>
<dbReference type="Proteomes" id="UP000008810">
    <property type="component" value="Chromosome 4"/>
</dbReference>
<name>A0A2K2CMM8_BRADI</name>
<proteinExistence type="predicted"/>
<feature type="compositionally biased region" description="Polar residues" evidence="1">
    <location>
        <begin position="128"/>
        <end position="147"/>
    </location>
</feature>
<organism evidence="2">
    <name type="scientific">Brachypodium distachyon</name>
    <name type="common">Purple false brome</name>
    <name type="synonym">Trachynia distachya</name>
    <dbReference type="NCBI Taxonomy" id="15368"/>
    <lineage>
        <taxon>Eukaryota</taxon>
        <taxon>Viridiplantae</taxon>
        <taxon>Streptophyta</taxon>
        <taxon>Embryophyta</taxon>
        <taxon>Tracheophyta</taxon>
        <taxon>Spermatophyta</taxon>
        <taxon>Magnoliopsida</taxon>
        <taxon>Liliopsida</taxon>
        <taxon>Poales</taxon>
        <taxon>Poaceae</taxon>
        <taxon>BOP clade</taxon>
        <taxon>Pooideae</taxon>
        <taxon>Stipodae</taxon>
        <taxon>Brachypodieae</taxon>
        <taxon>Brachypodium</taxon>
    </lineage>
</organism>
<evidence type="ECO:0000313" key="2">
    <source>
        <dbReference type="EMBL" id="PNT63276.1"/>
    </source>
</evidence>
<reference evidence="2 3" key="1">
    <citation type="journal article" date="2010" name="Nature">
        <title>Genome sequencing and analysis of the model grass Brachypodium distachyon.</title>
        <authorList>
            <consortium name="International Brachypodium Initiative"/>
        </authorList>
    </citation>
    <scope>NUCLEOTIDE SEQUENCE [LARGE SCALE GENOMIC DNA]</scope>
    <source>
        <strain evidence="2 3">Bd21</strain>
    </source>
</reference>
<protein>
    <submittedName>
        <fullName evidence="2 3">Uncharacterized protein</fullName>
    </submittedName>
</protein>
<reference evidence="2" key="2">
    <citation type="submission" date="2017-06" db="EMBL/GenBank/DDBJ databases">
        <title>WGS assembly of Brachypodium distachyon.</title>
        <authorList>
            <consortium name="The International Brachypodium Initiative"/>
            <person name="Lucas S."/>
            <person name="Harmon-Smith M."/>
            <person name="Lail K."/>
            <person name="Tice H."/>
            <person name="Grimwood J."/>
            <person name="Bruce D."/>
            <person name="Barry K."/>
            <person name="Shu S."/>
            <person name="Lindquist E."/>
            <person name="Wang M."/>
            <person name="Pitluck S."/>
            <person name="Vogel J.P."/>
            <person name="Garvin D.F."/>
            <person name="Mockler T.C."/>
            <person name="Schmutz J."/>
            <person name="Rokhsar D."/>
            <person name="Bevan M.W."/>
        </authorList>
    </citation>
    <scope>NUCLEOTIDE SEQUENCE</scope>
    <source>
        <strain evidence="2">Bd21</strain>
    </source>
</reference>
<evidence type="ECO:0000313" key="3">
    <source>
        <dbReference type="EnsemblPlants" id="PNT63276"/>
    </source>
</evidence>
<dbReference type="EMBL" id="CM000883">
    <property type="protein sequence ID" value="PNT63276.1"/>
    <property type="molecule type" value="Genomic_DNA"/>
</dbReference>